<proteinExistence type="inferred from homology"/>
<comment type="similarity">
    <text evidence="2 6">Belongs to the 2-oxoacid dehydrogenase family.</text>
</comment>
<feature type="domain" description="Lipoyl-binding" evidence="7">
    <location>
        <begin position="2"/>
        <end position="77"/>
    </location>
</feature>
<evidence type="ECO:0000313" key="10">
    <source>
        <dbReference type="Proteomes" id="UP000515847"/>
    </source>
</evidence>
<dbReference type="SUPFAM" id="SSF52777">
    <property type="entry name" value="CoA-dependent acyltransferases"/>
    <property type="match status" value="1"/>
</dbReference>
<keyword evidence="4 6" id="KW-0450">Lipoyl</keyword>
<dbReference type="InterPro" id="IPR050743">
    <property type="entry name" value="2-oxoacid_DH_E2_comp"/>
</dbReference>
<dbReference type="Proteomes" id="UP000515847">
    <property type="component" value="Chromosome"/>
</dbReference>
<dbReference type="EC" id="2.3.1.-" evidence="6"/>
<dbReference type="Pfam" id="PF00198">
    <property type="entry name" value="2-oxoacid_dh"/>
    <property type="match status" value="1"/>
</dbReference>
<dbReference type="Pfam" id="PF00364">
    <property type="entry name" value="Biotin_lipoyl"/>
    <property type="match status" value="1"/>
</dbReference>
<evidence type="ECO:0000256" key="2">
    <source>
        <dbReference type="ARBA" id="ARBA00007317"/>
    </source>
</evidence>
<dbReference type="Pfam" id="PF02817">
    <property type="entry name" value="E3_binding"/>
    <property type="match status" value="2"/>
</dbReference>
<dbReference type="InterPro" id="IPR001078">
    <property type="entry name" value="2-oxoacid_DH_actylTfrase"/>
</dbReference>
<dbReference type="InterPro" id="IPR000089">
    <property type="entry name" value="Biotin_lipoyl"/>
</dbReference>
<comment type="cofactor">
    <cofactor evidence="1 6">
        <name>(R)-lipoate</name>
        <dbReference type="ChEBI" id="CHEBI:83088"/>
    </cofactor>
</comment>
<dbReference type="GO" id="GO:0031405">
    <property type="term" value="F:lipoic acid binding"/>
    <property type="evidence" value="ECO:0007669"/>
    <property type="project" value="TreeGrafter"/>
</dbReference>
<dbReference type="PANTHER" id="PTHR43178:SF5">
    <property type="entry name" value="LIPOAMIDE ACYLTRANSFERASE COMPONENT OF BRANCHED-CHAIN ALPHA-KETO ACID DEHYDROGENASE COMPLEX, MITOCHONDRIAL"/>
    <property type="match status" value="1"/>
</dbReference>
<sequence length="437" mass="47342">MANQVVMPKLGLTMTTGTIMKWFFKEGDQVNKGDILFEVMTDKAAVEVDSPVAGTLLKILAEVDAVVPVNAVVAYIGQPGEKVEEVESTDVSGAGEVKKEAVPALCAKLEAVQKSETGRIFISPRARKLAREKDVDYTTIKGTGPNGRIVERDIKEYLAKQTVKATPLAKKVAEIHGIELEGITGTGAKGKILKQDVLGALREETPAGEGLPENYSPYDAIIPMKGIRKIIAERMELSLKTMAQANHRAKVDMTELLALREKFQNKVSLNALLMKVVAKALKEHKMVNATLTPEGIRLLEKVNIGLAVAVDSGLVVPVVKDVAAKSVLEISEECKMLVDKARDGKLQPQEMSGGTFTISNLGMFGIDSFTAIINPPESAILAVGEIVKTPVVIDDQIVIRPIMKLSLTYNHSIIDGAPAAKFLQRVKQLMENPYLLL</sequence>
<dbReference type="Gene3D" id="2.40.50.100">
    <property type="match status" value="1"/>
</dbReference>
<dbReference type="Gene3D" id="4.10.320.10">
    <property type="entry name" value="E3-binding domain"/>
    <property type="match status" value="2"/>
</dbReference>
<feature type="domain" description="Peripheral subunit-binding (PSBD)" evidence="8">
    <location>
        <begin position="164"/>
        <end position="201"/>
    </location>
</feature>
<dbReference type="SUPFAM" id="SSF47005">
    <property type="entry name" value="Peripheral subunit-binding domain of 2-oxo acid dehydrogenase complex"/>
    <property type="match status" value="2"/>
</dbReference>
<evidence type="ECO:0000313" key="9">
    <source>
        <dbReference type="EMBL" id="QNB46949.1"/>
    </source>
</evidence>
<keyword evidence="5 6" id="KW-0012">Acyltransferase</keyword>
<dbReference type="EMBL" id="CP045798">
    <property type="protein sequence ID" value="QNB46949.1"/>
    <property type="molecule type" value="Genomic_DNA"/>
</dbReference>
<dbReference type="PANTHER" id="PTHR43178">
    <property type="entry name" value="DIHYDROLIPOAMIDE ACETYLTRANSFERASE COMPONENT OF PYRUVATE DEHYDROGENASE COMPLEX"/>
    <property type="match status" value="1"/>
</dbReference>
<dbReference type="InterPro" id="IPR011053">
    <property type="entry name" value="Single_hybrid_motif"/>
</dbReference>
<dbReference type="KEGG" id="tfr:BR63_11880"/>
<evidence type="ECO:0000259" key="8">
    <source>
        <dbReference type="PROSITE" id="PS51826"/>
    </source>
</evidence>
<accession>A0A7G6E4E5</accession>
<dbReference type="OrthoDB" id="9805770at2"/>
<feature type="domain" description="Peripheral subunit-binding (PSBD)" evidence="8">
    <location>
        <begin position="121"/>
        <end position="158"/>
    </location>
</feature>
<dbReference type="InterPro" id="IPR023213">
    <property type="entry name" value="CAT-like_dom_sf"/>
</dbReference>
<dbReference type="PROSITE" id="PS00189">
    <property type="entry name" value="LIPOYL"/>
    <property type="match status" value="1"/>
</dbReference>
<evidence type="ECO:0000259" key="7">
    <source>
        <dbReference type="PROSITE" id="PS50968"/>
    </source>
</evidence>
<reference evidence="9 10" key="1">
    <citation type="journal article" date="2019" name="Front. Microbiol.">
        <title>Thermoanaerosceptrum fracticalcis gen. nov. sp. nov., a Novel Fumarate-Fermenting Microorganism From a Deep Fractured Carbonate Aquifer of the US Great Basin.</title>
        <authorList>
            <person name="Hamilton-Brehm S.D."/>
            <person name="Stewart L.E."/>
            <person name="Zavarin M."/>
            <person name="Caldwell M."/>
            <person name="Lawson P.A."/>
            <person name="Onstott T.C."/>
            <person name="Grzymski J."/>
            <person name="Neveux I."/>
            <person name="Lollar B.S."/>
            <person name="Russell C.E."/>
            <person name="Moser D.P."/>
        </authorList>
    </citation>
    <scope>NUCLEOTIDE SEQUENCE [LARGE SCALE GENOMIC DNA]</scope>
    <source>
        <strain evidence="9 10">DRI-13</strain>
    </source>
</reference>
<evidence type="ECO:0000256" key="1">
    <source>
        <dbReference type="ARBA" id="ARBA00001938"/>
    </source>
</evidence>
<dbReference type="InterPro" id="IPR036625">
    <property type="entry name" value="E3-bd_dom_sf"/>
</dbReference>
<dbReference type="RefSeq" id="WP_034420388.1">
    <property type="nucleotide sequence ID" value="NZ_CP045798.1"/>
</dbReference>
<gene>
    <name evidence="9" type="ORF">BR63_11880</name>
</gene>
<dbReference type="Gene3D" id="3.30.559.10">
    <property type="entry name" value="Chloramphenicol acetyltransferase-like domain"/>
    <property type="match status" value="1"/>
</dbReference>
<dbReference type="AlphaFoldDB" id="A0A7G6E4E5"/>
<evidence type="ECO:0000256" key="5">
    <source>
        <dbReference type="ARBA" id="ARBA00023315"/>
    </source>
</evidence>
<organism evidence="9 10">
    <name type="scientific">Thermanaerosceptrum fracticalcis</name>
    <dbReference type="NCBI Taxonomy" id="1712410"/>
    <lineage>
        <taxon>Bacteria</taxon>
        <taxon>Bacillati</taxon>
        <taxon>Bacillota</taxon>
        <taxon>Clostridia</taxon>
        <taxon>Eubacteriales</taxon>
        <taxon>Peptococcaceae</taxon>
        <taxon>Thermanaerosceptrum</taxon>
    </lineage>
</organism>
<evidence type="ECO:0000256" key="3">
    <source>
        <dbReference type="ARBA" id="ARBA00022679"/>
    </source>
</evidence>
<dbReference type="InterPro" id="IPR003016">
    <property type="entry name" value="2-oxoA_DH_lipoyl-BS"/>
</dbReference>
<protein>
    <recommendedName>
        <fullName evidence="6">Dihydrolipoamide acetyltransferase component of pyruvate dehydrogenase complex</fullName>
        <ecNumber evidence="6">2.3.1.-</ecNumber>
    </recommendedName>
</protein>
<evidence type="ECO:0000256" key="4">
    <source>
        <dbReference type="ARBA" id="ARBA00022823"/>
    </source>
</evidence>
<dbReference type="PROSITE" id="PS51826">
    <property type="entry name" value="PSBD"/>
    <property type="match status" value="2"/>
</dbReference>
<evidence type="ECO:0000256" key="6">
    <source>
        <dbReference type="RuleBase" id="RU003423"/>
    </source>
</evidence>
<name>A0A7G6E4E5_THEFR</name>
<dbReference type="GO" id="GO:0005737">
    <property type="term" value="C:cytoplasm"/>
    <property type="evidence" value="ECO:0007669"/>
    <property type="project" value="TreeGrafter"/>
</dbReference>
<keyword evidence="3 6" id="KW-0808">Transferase</keyword>
<dbReference type="SUPFAM" id="SSF51230">
    <property type="entry name" value="Single hybrid motif"/>
    <property type="match status" value="1"/>
</dbReference>
<dbReference type="InterPro" id="IPR004167">
    <property type="entry name" value="PSBD"/>
</dbReference>
<dbReference type="PROSITE" id="PS50968">
    <property type="entry name" value="BIOTINYL_LIPOYL"/>
    <property type="match status" value="1"/>
</dbReference>
<keyword evidence="10" id="KW-1185">Reference proteome</keyword>
<dbReference type="GO" id="GO:0016407">
    <property type="term" value="F:acetyltransferase activity"/>
    <property type="evidence" value="ECO:0007669"/>
    <property type="project" value="TreeGrafter"/>
</dbReference>
<dbReference type="CDD" id="cd06849">
    <property type="entry name" value="lipoyl_domain"/>
    <property type="match status" value="1"/>
</dbReference>